<dbReference type="AlphaFoldDB" id="I4F571"/>
<sequence>MVEDPDQVADLLRRQGARGASRDELARTHAEFTQVSPEAGQLDEEALADLAGRDPDAAARLVAALGRAFDPRLRAAARTLAARLPGDRAAHRRPRPDRQPAGGHPPRPDRRRHRPGRHPRRAGRRAALAGRAPAHPQLAGRRPGVRARRRRVGLGRRGRAGGRRADGVGAGPADAAGRRAGGGGVLVHRGGAAAADGRRAPGGRHRPAVRPARRRDDEPGPGAPDGRPAARPDPHRGARRAAAVRRHAHRQPRPGPGGGGSGPRGRAAARARAVR</sequence>
<proteinExistence type="predicted"/>
<feature type="compositionally biased region" description="Basic residues" evidence="1">
    <location>
        <begin position="109"/>
        <end position="124"/>
    </location>
</feature>
<evidence type="ECO:0000313" key="2">
    <source>
        <dbReference type="EMBL" id="CCH90784.1"/>
    </source>
</evidence>
<accession>I4F571</accession>
<evidence type="ECO:0000313" key="3">
    <source>
        <dbReference type="Proteomes" id="UP000006461"/>
    </source>
</evidence>
<protein>
    <submittedName>
        <fullName evidence="2">Uncharacterized protein</fullName>
    </submittedName>
</protein>
<dbReference type="KEGG" id="mmar:MODMU_5410"/>
<feature type="region of interest" description="Disordered" evidence="1">
    <location>
        <begin position="1"/>
        <end position="41"/>
    </location>
</feature>
<feature type="compositionally biased region" description="Low complexity" evidence="1">
    <location>
        <begin position="186"/>
        <end position="195"/>
    </location>
</feature>
<reference evidence="2 3" key="1">
    <citation type="journal article" date="2012" name="J. Bacteriol.">
        <title>Genome Sequence of Radiation-Resistant Modestobacter marinus Strain BC501, a Representative Actinobacterium That Thrives on Calcareous Stone Surfaces.</title>
        <authorList>
            <person name="Normand P."/>
            <person name="Gury J."/>
            <person name="Pujic P."/>
            <person name="Chouaia B."/>
            <person name="Crotti E."/>
            <person name="Brusetti L."/>
            <person name="Daffonchio D."/>
            <person name="Vacherie B."/>
            <person name="Barbe V."/>
            <person name="Medigue C."/>
            <person name="Calteau A."/>
            <person name="Ghodhbane-Gtari F."/>
            <person name="Essoussi I."/>
            <person name="Nouioui I."/>
            <person name="Abbassi-Ghozzi I."/>
            <person name="Gtari M."/>
        </authorList>
    </citation>
    <scope>NUCLEOTIDE SEQUENCE [LARGE SCALE GENOMIC DNA]</scope>
    <source>
        <strain evidence="3">BC 501</strain>
    </source>
</reference>
<dbReference type="STRING" id="477641.MODMU_5410"/>
<feature type="compositionally biased region" description="Basic and acidic residues" evidence="1">
    <location>
        <begin position="20"/>
        <end position="30"/>
    </location>
</feature>
<evidence type="ECO:0000256" key="1">
    <source>
        <dbReference type="SAM" id="MobiDB-lite"/>
    </source>
</evidence>
<name>I4F571_MODI5</name>
<feature type="compositionally biased region" description="Basic residues" evidence="1">
    <location>
        <begin position="143"/>
        <end position="162"/>
    </location>
</feature>
<feature type="compositionally biased region" description="Low complexity" evidence="1">
    <location>
        <begin position="125"/>
        <end position="142"/>
    </location>
</feature>
<dbReference type="EMBL" id="FO203431">
    <property type="protein sequence ID" value="CCH90784.1"/>
    <property type="molecule type" value="Genomic_DNA"/>
</dbReference>
<organism evidence="2 3">
    <name type="scientific">Modestobacter italicus (strain DSM 44449 / CECT 9708 / BC 501)</name>
    <dbReference type="NCBI Taxonomy" id="2732864"/>
    <lineage>
        <taxon>Bacteria</taxon>
        <taxon>Bacillati</taxon>
        <taxon>Actinomycetota</taxon>
        <taxon>Actinomycetes</taxon>
        <taxon>Geodermatophilales</taxon>
        <taxon>Geodermatophilaceae</taxon>
        <taxon>Modestobacter</taxon>
    </lineage>
</organism>
<dbReference type="Proteomes" id="UP000006461">
    <property type="component" value="Chromosome"/>
</dbReference>
<feature type="compositionally biased region" description="Basic residues" evidence="1">
    <location>
        <begin position="201"/>
        <end position="213"/>
    </location>
</feature>
<keyword evidence="3" id="KW-1185">Reference proteome</keyword>
<feature type="region of interest" description="Disordered" evidence="1">
    <location>
        <begin position="80"/>
        <end position="275"/>
    </location>
</feature>
<dbReference type="HOGENOM" id="CLU_1011269_0_0_11"/>
<feature type="compositionally biased region" description="Basic residues" evidence="1">
    <location>
        <begin position="237"/>
        <end position="252"/>
    </location>
</feature>
<gene>
    <name evidence="2" type="ordered locus">MODMU_5410</name>
</gene>